<dbReference type="Proteomes" id="UP000027135">
    <property type="component" value="Unassembled WGS sequence"/>
</dbReference>
<name>A0A067QYS3_ZOONE</name>
<dbReference type="EMBL" id="KK853097">
    <property type="protein sequence ID" value="KDR11439.1"/>
    <property type="molecule type" value="Genomic_DNA"/>
</dbReference>
<protein>
    <submittedName>
        <fullName evidence="3">Golgi integral membrane protein 4</fullName>
    </submittedName>
</protein>
<evidence type="ECO:0000313" key="4">
    <source>
        <dbReference type="Proteomes" id="UP000027135"/>
    </source>
</evidence>
<keyword evidence="4" id="KW-1185">Reference proteome</keyword>
<dbReference type="InterPro" id="IPR042336">
    <property type="entry name" value="GOLIM4"/>
</dbReference>
<evidence type="ECO:0000313" key="3">
    <source>
        <dbReference type="EMBL" id="KDR11439.1"/>
    </source>
</evidence>
<proteinExistence type="predicted"/>
<accession>A0A067QYS3</accession>
<feature type="region of interest" description="Disordered" evidence="1">
    <location>
        <begin position="213"/>
        <end position="257"/>
    </location>
</feature>
<keyword evidence="2" id="KW-0472">Membrane</keyword>
<feature type="transmembrane region" description="Helical" evidence="2">
    <location>
        <begin position="14"/>
        <end position="32"/>
    </location>
</feature>
<organism evidence="3 4">
    <name type="scientific">Zootermopsis nevadensis</name>
    <name type="common">Dampwood termite</name>
    <dbReference type="NCBI Taxonomy" id="136037"/>
    <lineage>
        <taxon>Eukaryota</taxon>
        <taxon>Metazoa</taxon>
        <taxon>Ecdysozoa</taxon>
        <taxon>Arthropoda</taxon>
        <taxon>Hexapoda</taxon>
        <taxon>Insecta</taxon>
        <taxon>Pterygota</taxon>
        <taxon>Neoptera</taxon>
        <taxon>Polyneoptera</taxon>
        <taxon>Dictyoptera</taxon>
        <taxon>Blattodea</taxon>
        <taxon>Blattoidea</taxon>
        <taxon>Termitoidae</taxon>
        <taxon>Termopsidae</taxon>
        <taxon>Zootermopsis</taxon>
    </lineage>
</organism>
<evidence type="ECO:0000256" key="2">
    <source>
        <dbReference type="SAM" id="Phobius"/>
    </source>
</evidence>
<dbReference type="PANTHER" id="PTHR22909">
    <property type="entry name" value="GOLGI INTEGRAL MEMBRANE PROTEIN 4"/>
    <property type="match status" value="1"/>
</dbReference>
<dbReference type="eggNOG" id="ENOG502R4Q5">
    <property type="taxonomic scope" value="Eukaryota"/>
</dbReference>
<keyword evidence="2" id="KW-0812">Transmembrane</keyword>
<dbReference type="STRING" id="136037.A0A067QYS3"/>
<dbReference type="AlphaFoldDB" id="A0A067QYS3"/>
<dbReference type="InParanoid" id="A0A067QYS3"/>
<feature type="compositionally biased region" description="Basic and acidic residues" evidence="1">
    <location>
        <begin position="227"/>
        <end position="237"/>
    </location>
</feature>
<dbReference type="GO" id="GO:0000139">
    <property type="term" value="C:Golgi membrane"/>
    <property type="evidence" value="ECO:0007669"/>
    <property type="project" value="InterPro"/>
</dbReference>
<feature type="region of interest" description="Disordered" evidence="1">
    <location>
        <begin position="75"/>
        <end position="101"/>
    </location>
</feature>
<evidence type="ECO:0000256" key="1">
    <source>
        <dbReference type="SAM" id="MobiDB-lite"/>
    </source>
</evidence>
<gene>
    <name evidence="3" type="ORF">L798_13445</name>
</gene>
<feature type="region of interest" description="Disordered" evidence="1">
    <location>
        <begin position="287"/>
        <end position="307"/>
    </location>
</feature>
<keyword evidence="2" id="KW-1133">Transmembrane helix</keyword>
<dbReference type="PANTHER" id="PTHR22909:SF24">
    <property type="entry name" value="GOLGI INTEGRAL MEMBRANE PROTEIN 4-RELATED"/>
    <property type="match status" value="1"/>
</dbReference>
<feature type="compositionally biased region" description="Low complexity" evidence="1">
    <location>
        <begin position="294"/>
        <end position="303"/>
    </location>
</feature>
<feature type="compositionally biased region" description="Basic and acidic residues" evidence="1">
    <location>
        <begin position="75"/>
        <end position="99"/>
    </location>
</feature>
<reference evidence="3 4" key="1">
    <citation type="journal article" date="2014" name="Nat. Commun.">
        <title>Molecular traces of alternative social organization in a termite genome.</title>
        <authorList>
            <person name="Terrapon N."/>
            <person name="Li C."/>
            <person name="Robertson H.M."/>
            <person name="Ji L."/>
            <person name="Meng X."/>
            <person name="Booth W."/>
            <person name="Chen Z."/>
            <person name="Childers C.P."/>
            <person name="Glastad K.M."/>
            <person name="Gokhale K."/>
            <person name="Gowin J."/>
            <person name="Gronenberg W."/>
            <person name="Hermansen R.A."/>
            <person name="Hu H."/>
            <person name="Hunt B.G."/>
            <person name="Huylmans A.K."/>
            <person name="Khalil S.M."/>
            <person name="Mitchell R.D."/>
            <person name="Munoz-Torres M.C."/>
            <person name="Mustard J.A."/>
            <person name="Pan H."/>
            <person name="Reese J.T."/>
            <person name="Scharf M.E."/>
            <person name="Sun F."/>
            <person name="Vogel H."/>
            <person name="Xiao J."/>
            <person name="Yang W."/>
            <person name="Yang Z."/>
            <person name="Yang Z."/>
            <person name="Zhou J."/>
            <person name="Zhu J."/>
            <person name="Brent C.S."/>
            <person name="Elsik C.G."/>
            <person name="Goodisman M.A."/>
            <person name="Liberles D.A."/>
            <person name="Roe R.M."/>
            <person name="Vargo E.L."/>
            <person name="Vilcinskas A."/>
            <person name="Wang J."/>
            <person name="Bornberg-Bauer E."/>
            <person name="Korb J."/>
            <person name="Zhang G."/>
            <person name="Liebig J."/>
        </authorList>
    </citation>
    <scope>NUCLEOTIDE SEQUENCE [LARGE SCALE GENOMIC DNA]</scope>
    <source>
        <tissue evidence="3">Whole organism</tissue>
    </source>
</reference>
<sequence length="389" mass="42950">MSGSRLVRGTRSRLFLYLAVVVVVGMAVYVFHGAQLQLDDARKAADKCQQQQESLSAQLQVIFEYKLRLEKSLQQEKADHRKTHEELEKRTNGEKEANNKHSALQQQYKILQSQHDDLSEDCHKMHLTQAEERSKLESQVLSLQEDLTHAQAGHKKSLNSLKTEYTKLEVENAHLEKQNAELRDQTSKTSKKLNFLEKQNFQLERDLAKATKELKTYQRHPPQTVEKASEGKQDADGSLKSPVRHSNADPSPLPASSVSSLAAAAAAAAPAPENQVNVEEPVLNQDNADNKVRSSPSSSNAPPVADKLPVMKSSSKAMVSPEQQLGKAKFAAPIIGSSSSLPAPAMLMQEAAIALPPPHASNDVNIEQLQSRIDQMLDNDKASKVPREV</sequence>